<feature type="transmembrane region" description="Helical" evidence="7">
    <location>
        <begin position="283"/>
        <end position="304"/>
    </location>
</feature>
<feature type="transmembrane region" description="Helical" evidence="7">
    <location>
        <begin position="94"/>
        <end position="112"/>
    </location>
</feature>
<comment type="subcellular location">
    <subcellularLocation>
        <location evidence="1">Cell membrane</location>
        <topology evidence="1">Multi-pass membrane protein</topology>
    </subcellularLocation>
</comment>
<feature type="transmembrane region" description="Helical" evidence="7">
    <location>
        <begin position="118"/>
        <end position="138"/>
    </location>
</feature>
<keyword evidence="2" id="KW-0813">Transport</keyword>
<evidence type="ECO:0000256" key="1">
    <source>
        <dbReference type="ARBA" id="ARBA00004651"/>
    </source>
</evidence>
<dbReference type="PANTHER" id="PTHR43045:SF4">
    <property type="entry name" value="TRANSPORTER YDFJ-RELATED"/>
    <property type="match status" value="1"/>
</dbReference>
<dbReference type="GO" id="GO:0005886">
    <property type="term" value="C:plasma membrane"/>
    <property type="evidence" value="ECO:0007669"/>
    <property type="project" value="UniProtKB-SubCell"/>
</dbReference>
<evidence type="ECO:0000256" key="4">
    <source>
        <dbReference type="ARBA" id="ARBA00022692"/>
    </source>
</evidence>
<dbReference type="AlphaFoldDB" id="A0A3N1ZT91"/>
<evidence type="ECO:0000256" key="6">
    <source>
        <dbReference type="ARBA" id="ARBA00023136"/>
    </source>
</evidence>
<dbReference type="Gene3D" id="1.20.1250.20">
    <property type="entry name" value="MFS general substrate transporter like domains"/>
    <property type="match status" value="2"/>
</dbReference>
<dbReference type="Proteomes" id="UP000275749">
    <property type="component" value="Unassembled WGS sequence"/>
</dbReference>
<feature type="transmembrane region" description="Helical" evidence="7">
    <location>
        <begin position="196"/>
        <end position="214"/>
    </location>
</feature>
<keyword evidence="6 7" id="KW-0472">Membrane</keyword>
<dbReference type="Pfam" id="PF07690">
    <property type="entry name" value="MFS_1"/>
    <property type="match status" value="1"/>
</dbReference>
<evidence type="ECO:0000259" key="8">
    <source>
        <dbReference type="PROSITE" id="PS50850"/>
    </source>
</evidence>
<name>A0A3N1ZT91_9ACTN</name>
<dbReference type="PROSITE" id="PS50850">
    <property type="entry name" value="MFS"/>
    <property type="match status" value="1"/>
</dbReference>
<dbReference type="PANTHER" id="PTHR43045">
    <property type="entry name" value="SHIKIMATE TRANSPORTER"/>
    <property type="match status" value="1"/>
</dbReference>
<evidence type="ECO:0000313" key="9">
    <source>
        <dbReference type="EMBL" id="ROR54059.1"/>
    </source>
</evidence>
<organism evidence="9 10">
    <name type="scientific">Luteococcus japonicus</name>
    <dbReference type="NCBI Taxonomy" id="33984"/>
    <lineage>
        <taxon>Bacteria</taxon>
        <taxon>Bacillati</taxon>
        <taxon>Actinomycetota</taxon>
        <taxon>Actinomycetes</taxon>
        <taxon>Propionibacteriales</taxon>
        <taxon>Propionibacteriaceae</taxon>
        <taxon>Luteococcus</taxon>
    </lineage>
</organism>
<feature type="transmembrane region" description="Helical" evidence="7">
    <location>
        <begin position="249"/>
        <end position="271"/>
    </location>
</feature>
<dbReference type="InterPro" id="IPR020846">
    <property type="entry name" value="MFS_dom"/>
</dbReference>
<feature type="transmembrane region" description="Helical" evidence="7">
    <location>
        <begin position="316"/>
        <end position="335"/>
    </location>
</feature>
<keyword evidence="3" id="KW-1003">Cell membrane</keyword>
<feature type="transmembrane region" description="Helical" evidence="7">
    <location>
        <begin position="54"/>
        <end position="73"/>
    </location>
</feature>
<keyword evidence="4 7" id="KW-0812">Transmembrane</keyword>
<evidence type="ECO:0000313" key="10">
    <source>
        <dbReference type="Proteomes" id="UP000275749"/>
    </source>
</evidence>
<feature type="transmembrane region" description="Helical" evidence="7">
    <location>
        <begin position="409"/>
        <end position="429"/>
    </location>
</feature>
<feature type="transmembrane region" description="Helical" evidence="7">
    <location>
        <begin position="159"/>
        <end position="184"/>
    </location>
</feature>
<dbReference type="SUPFAM" id="SSF103473">
    <property type="entry name" value="MFS general substrate transporter"/>
    <property type="match status" value="1"/>
</dbReference>
<proteinExistence type="predicted"/>
<reference evidence="9 10" key="1">
    <citation type="submission" date="2018-11" db="EMBL/GenBank/DDBJ databases">
        <title>Sequencing the genomes of 1000 actinobacteria strains.</title>
        <authorList>
            <person name="Klenk H.-P."/>
        </authorList>
    </citation>
    <scope>NUCLEOTIDE SEQUENCE [LARGE SCALE GENOMIC DNA]</scope>
    <source>
        <strain evidence="9 10">DSM 10546</strain>
    </source>
</reference>
<evidence type="ECO:0000256" key="3">
    <source>
        <dbReference type="ARBA" id="ARBA00022475"/>
    </source>
</evidence>
<comment type="caution">
    <text evidence="9">The sequence shown here is derived from an EMBL/GenBank/DDBJ whole genome shotgun (WGS) entry which is preliminary data.</text>
</comment>
<protein>
    <submittedName>
        <fullName evidence="9">MFS transporter</fullName>
    </submittedName>
</protein>
<dbReference type="InterPro" id="IPR011701">
    <property type="entry name" value="MFS"/>
</dbReference>
<dbReference type="InterPro" id="IPR036259">
    <property type="entry name" value="MFS_trans_sf"/>
</dbReference>
<feature type="transmembrane region" description="Helical" evidence="7">
    <location>
        <begin position="379"/>
        <end position="397"/>
    </location>
</feature>
<gene>
    <name evidence="9" type="ORF">EDD41_1241</name>
</gene>
<feature type="domain" description="Major facilitator superfamily (MFS) profile" evidence="8">
    <location>
        <begin position="25"/>
        <end position="437"/>
    </location>
</feature>
<dbReference type="EMBL" id="RKHG01000001">
    <property type="protein sequence ID" value="ROR54059.1"/>
    <property type="molecule type" value="Genomic_DNA"/>
</dbReference>
<evidence type="ECO:0000256" key="5">
    <source>
        <dbReference type="ARBA" id="ARBA00022989"/>
    </source>
</evidence>
<evidence type="ECO:0000256" key="2">
    <source>
        <dbReference type="ARBA" id="ARBA00022448"/>
    </source>
</evidence>
<dbReference type="RefSeq" id="WP_123575286.1">
    <property type="nucleotide sequence ID" value="NZ_RKHG01000001.1"/>
</dbReference>
<sequence>MTKIHAHTLVEAAPRVSRATYRRAALTGGVIGNYVDQVNIFLPALALAPAMKTLAGPSAASSGTAIVVMAMLLGRPVGATVFGRIADRAGRTRTTAVAIAGTAACTLLIAALPTHRVLGGATFALLVALRFVGGMFIAGEYSAAVPLAMEWSAPRHRGLFSGLIMAMAPCAQATIAFVTAGMLMALGPESYAAWGWRLPFVAGGLASCAMFVFYRRHVADATRAVRPGIDEAGTRGSLREVVLGPWRGAFWRMFCLMSGLWLMTQMVVLLLGQRLVSDAGLSAGRASVVMGFASVGQALVMALTGHLSTLVGRRRYFLFATTIAAVGGSAAWLWMMGTGPGLVGLIVGAVLAQVLTVTAYGPVGAYLSEAFPAHVRSTGYGTAYSASIVLPALYPYWLPWLAGGTSRNAAVVLVLIAGSALVSLGAALGPRLAPAEIEQVAV</sequence>
<accession>A0A3N1ZT91</accession>
<evidence type="ECO:0000256" key="7">
    <source>
        <dbReference type="SAM" id="Phobius"/>
    </source>
</evidence>
<feature type="transmembrane region" description="Helical" evidence="7">
    <location>
        <begin position="341"/>
        <end position="367"/>
    </location>
</feature>
<dbReference type="GO" id="GO:0022857">
    <property type="term" value="F:transmembrane transporter activity"/>
    <property type="evidence" value="ECO:0007669"/>
    <property type="project" value="InterPro"/>
</dbReference>
<keyword evidence="5 7" id="KW-1133">Transmembrane helix</keyword>